<proteinExistence type="predicted"/>
<evidence type="ECO:0000313" key="2">
    <source>
        <dbReference type="Proteomes" id="UP000671399"/>
    </source>
</evidence>
<sequence length="185" mass="20505">MSRPDGKAIAALFAQIGWTCEVVDENTVVTGYRCPVPGYHYPLLIEVKSTPHWVYLRALLQREVGLTARGPVLRLVSEWNVHSRQAKFLLVQGCVLIQAEVPAVQWHAGTFQDLLQTVCRLGTYTGVEIALIATDLTVGALFEAVHRRAEETSAHTLLGQPEQDLDFDISVNRIQEWSTPAEGDA</sequence>
<name>A0ABS3V4F8_9ACTN</name>
<dbReference type="Proteomes" id="UP000671399">
    <property type="component" value="Unassembled WGS sequence"/>
</dbReference>
<reference evidence="1 2" key="1">
    <citation type="submission" date="2021-03" db="EMBL/GenBank/DDBJ databases">
        <authorList>
            <person name="Lee D.-H."/>
        </authorList>
    </citation>
    <scope>NUCLEOTIDE SEQUENCE [LARGE SCALE GENOMIC DNA]</scope>
    <source>
        <strain evidence="1 2">MMS20-R2-23</strain>
    </source>
</reference>
<dbReference type="EMBL" id="JAGFWR010000002">
    <property type="protein sequence ID" value="MBO4160484.1"/>
    <property type="molecule type" value="Genomic_DNA"/>
</dbReference>
<keyword evidence="2" id="KW-1185">Reference proteome</keyword>
<comment type="caution">
    <text evidence="1">The sequence shown here is derived from an EMBL/GenBank/DDBJ whole genome shotgun (WGS) entry which is preliminary data.</text>
</comment>
<organism evidence="1 2">
    <name type="scientific">Micromonospora antibiotica</name>
    <dbReference type="NCBI Taxonomy" id="2807623"/>
    <lineage>
        <taxon>Bacteria</taxon>
        <taxon>Bacillati</taxon>
        <taxon>Actinomycetota</taxon>
        <taxon>Actinomycetes</taxon>
        <taxon>Micromonosporales</taxon>
        <taxon>Micromonosporaceae</taxon>
        <taxon>Micromonospora</taxon>
    </lineage>
</organism>
<dbReference type="RefSeq" id="WP_208566142.1">
    <property type="nucleotide sequence ID" value="NZ_JAGFWR010000002.1"/>
</dbReference>
<accession>A0ABS3V4F8</accession>
<gene>
    <name evidence="1" type="ORF">JQN83_06600</name>
</gene>
<protein>
    <submittedName>
        <fullName evidence="1">Uncharacterized protein</fullName>
    </submittedName>
</protein>
<evidence type="ECO:0000313" key="1">
    <source>
        <dbReference type="EMBL" id="MBO4160484.1"/>
    </source>
</evidence>